<dbReference type="AlphaFoldDB" id="A0A285X4Y6"/>
<organism evidence="1 2">
    <name type="scientific">Salinimicrobium sediminis</name>
    <dbReference type="NCBI Taxonomy" id="1343891"/>
    <lineage>
        <taxon>Bacteria</taxon>
        <taxon>Pseudomonadati</taxon>
        <taxon>Bacteroidota</taxon>
        <taxon>Flavobacteriia</taxon>
        <taxon>Flavobacteriales</taxon>
        <taxon>Flavobacteriaceae</taxon>
        <taxon>Salinimicrobium</taxon>
    </lineage>
</organism>
<evidence type="ECO:0000313" key="1">
    <source>
        <dbReference type="EMBL" id="SOC79834.1"/>
    </source>
</evidence>
<gene>
    <name evidence="1" type="ORF">SAMN06296241_1371</name>
</gene>
<proteinExistence type="predicted"/>
<dbReference type="EMBL" id="OCMF01000001">
    <property type="protein sequence ID" value="SOC79834.1"/>
    <property type="molecule type" value="Genomic_DNA"/>
</dbReference>
<accession>A0A285X4Y6</accession>
<dbReference type="OrthoDB" id="1361930at2"/>
<keyword evidence="2" id="KW-1185">Reference proteome</keyword>
<evidence type="ECO:0000313" key="2">
    <source>
        <dbReference type="Proteomes" id="UP000219193"/>
    </source>
</evidence>
<dbReference type="Proteomes" id="UP000219193">
    <property type="component" value="Unassembled WGS sequence"/>
</dbReference>
<dbReference type="RefSeq" id="WP_097055536.1">
    <property type="nucleotide sequence ID" value="NZ_OCMF01000001.1"/>
</dbReference>
<name>A0A285X4Y6_9FLAO</name>
<protein>
    <submittedName>
        <fullName evidence="1">Uncharacterized protein</fullName>
    </submittedName>
</protein>
<sequence>MEVNQKLKDIATGYGWRFKAARRDYQNLIDATTFISDALVDAGNGETVLFLDPVVRKSEDLGIRYTGNFMVLTASDFDGDYEEKYEKFIQPLIQKVMVEMKQKLRCDYDVEFWQSIEVVNVFDFNADGLSVSFNLYAK</sequence>
<reference evidence="2" key="1">
    <citation type="submission" date="2017-09" db="EMBL/GenBank/DDBJ databases">
        <authorList>
            <person name="Varghese N."/>
            <person name="Submissions S."/>
        </authorList>
    </citation>
    <scope>NUCLEOTIDE SEQUENCE [LARGE SCALE GENOMIC DNA]</scope>
    <source>
        <strain evidence="2">CGMCC 1.12641</strain>
    </source>
</reference>